<dbReference type="GO" id="GO:0005975">
    <property type="term" value="P:carbohydrate metabolic process"/>
    <property type="evidence" value="ECO:0007669"/>
    <property type="project" value="InterPro"/>
</dbReference>
<dbReference type="Pfam" id="PF01182">
    <property type="entry name" value="Glucosamine_iso"/>
    <property type="match status" value="1"/>
</dbReference>
<proteinExistence type="predicted"/>
<dbReference type="AlphaFoldDB" id="A0A1F6Y7T4"/>
<dbReference type="InterPro" id="IPR037171">
    <property type="entry name" value="NagB/RpiA_transferase-like"/>
</dbReference>
<comment type="caution">
    <text evidence="2">The sequence shown here is derived from an EMBL/GenBank/DDBJ whole genome shotgun (WGS) entry which is preliminary data.</text>
</comment>
<dbReference type="InterPro" id="IPR006148">
    <property type="entry name" value="Glc/Gal-6P_isomerase"/>
</dbReference>
<accession>A0A1F6Y7T4</accession>
<feature type="domain" description="Glucosamine/galactosamine-6-phosphate isomerase" evidence="1">
    <location>
        <begin position="10"/>
        <end position="205"/>
    </location>
</feature>
<evidence type="ECO:0000259" key="1">
    <source>
        <dbReference type="Pfam" id="PF01182"/>
    </source>
</evidence>
<gene>
    <name evidence="2" type="ORF">A3G53_03360</name>
</gene>
<name>A0A1F6Y7T4_9BACT</name>
<sequence>MEFKNETDIKIVAKFVANKIIDKLKSGRTVLWFVPGGSAIAVAAETSRIIAKFSHSNLSVTLTDERYGPPGHQDSNWQGLLDAGLRLPEAKLIQVLTGENIINTTSKFNDILKQELDGANYRIGLFGIGENGHTAGIMPGSVAVSDEHLACWYKAEKFDRITLTSKAIQRIDEVIVFAKGEAKWKTLQDLEGEEDVTKQPAQILKRVPLLTIFTDYKKDL</sequence>
<evidence type="ECO:0000313" key="2">
    <source>
        <dbReference type="EMBL" id="OGJ02423.1"/>
    </source>
</evidence>
<dbReference type="EMBL" id="MFVU01000002">
    <property type="protein sequence ID" value="OGJ02423.1"/>
    <property type="molecule type" value="Genomic_DNA"/>
</dbReference>
<organism evidence="2 3">
    <name type="scientific">Candidatus Nomurabacteria bacterium RIFCSPLOWO2_12_FULL_44_11</name>
    <dbReference type="NCBI Taxonomy" id="1801796"/>
    <lineage>
        <taxon>Bacteria</taxon>
        <taxon>Candidatus Nomuraibacteriota</taxon>
    </lineage>
</organism>
<dbReference type="Gene3D" id="3.40.50.1360">
    <property type="match status" value="1"/>
</dbReference>
<reference evidence="2 3" key="1">
    <citation type="journal article" date="2016" name="Nat. Commun.">
        <title>Thousands of microbial genomes shed light on interconnected biogeochemical processes in an aquifer system.</title>
        <authorList>
            <person name="Anantharaman K."/>
            <person name="Brown C.T."/>
            <person name="Hug L.A."/>
            <person name="Sharon I."/>
            <person name="Castelle C.J."/>
            <person name="Probst A.J."/>
            <person name="Thomas B.C."/>
            <person name="Singh A."/>
            <person name="Wilkins M.J."/>
            <person name="Karaoz U."/>
            <person name="Brodie E.L."/>
            <person name="Williams K.H."/>
            <person name="Hubbard S.S."/>
            <person name="Banfield J.F."/>
        </authorList>
    </citation>
    <scope>NUCLEOTIDE SEQUENCE [LARGE SCALE GENOMIC DNA]</scope>
</reference>
<protein>
    <recommendedName>
        <fullName evidence="1">Glucosamine/galactosamine-6-phosphate isomerase domain-containing protein</fullName>
    </recommendedName>
</protein>
<dbReference type="SUPFAM" id="SSF100950">
    <property type="entry name" value="NagB/RpiA/CoA transferase-like"/>
    <property type="match status" value="1"/>
</dbReference>
<dbReference type="Proteomes" id="UP000178645">
    <property type="component" value="Unassembled WGS sequence"/>
</dbReference>
<evidence type="ECO:0000313" key="3">
    <source>
        <dbReference type="Proteomes" id="UP000178645"/>
    </source>
</evidence>